<feature type="compositionally biased region" description="Basic and acidic residues" evidence="1">
    <location>
        <begin position="90"/>
        <end position="102"/>
    </location>
</feature>
<dbReference type="AlphaFoldDB" id="A0A078M866"/>
<feature type="region of interest" description="Disordered" evidence="1">
    <location>
        <begin position="89"/>
        <end position="143"/>
    </location>
</feature>
<dbReference type="OrthoDB" id="2389509at2"/>
<name>A0A078M866_9STAP</name>
<keyword evidence="2" id="KW-0472">Membrane</keyword>
<evidence type="ECO:0000313" key="4">
    <source>
        <dbReference type="EMBL" id="CEA01577.1"/>
    </source>
</evidence>
<dbReference type="Pfam" id="PF03413">
    <property type="entry name" value="PepSY"/>
    <property type="match status" value="1"/>
</dbReference>
<dbReference type="InterPro" id="IPR025711">
    <property type="entry name" value="PepSY"/>
</dbReference>
<keyword evidence="2" id="KW-0812">Transmembrane</keyword>
<dbReference type="HOGENOM" id="CLU_1145996_0_0_9"/>
<feature type="transmembrane region" description="Helical" evidence="2">
    <location>
        <begin position="7"/>
        <end position="27"/>
    </location>
</feature>
<dbReference type="eggNOG" id="COG3212">
    <property type="taxonomic scope" value="Bacteria"/>
</dbReference>
<evidence type="ECO:0000256" key="1">
    <source>
        <dbReference type="SAM" id="MobiDB-lite"/>
    </source>
</evidence>
<organism evidence="4 5">
    <name type="scientific">Jeotgalicoccus saudimassiliensis</name>
    <dbReference type="NCBI Taxonomy" id="1461582"/>
    <lineage>
        <taxon>Bacteria</taxon>
        <taxon>Bacillati</taxon>
        <taxon>Bacillota</taxon>
        <taxon>Bacilli</taxon>
        <taxon>Bacillales</taxon>
        <taxon>Staphylococcaceae</taxon>
        <taxon>Jeotgalicoccus</taxon>
    </lineage>
</organism>
<evidence type="ECO:0000259" key="3">
    <source>
        <dbReference type="Pfam" id="PF03413"/>
    </source>
</evidence>
<evidence type="ECO:0000313" key="5">
    <source>
        <dbReference type="Proteomes" id="UP000044136"/>
    </source>
</evidence>
<dbReference type="STRING" id="1461582.BN1048_01419"/>
<dbReference type="EMBL" id="CCSE01000001">
    <property type="protein sequence ID" value="CEA01577.1"/>
    <property type="molecule type" value="Genomic_DNA"/>
</dbReference>
<dbReference type="Proteomes" id="UP000044136">
    <property type="component" value="Unassembled WGS sequence"/>
</dbReference>
<dbReference type="RefSeq" id="WP_035809790.1">
    <property type="nucleotide sequence ID" value="NZ_CCSE01000001.1"/>
</dbReference>
<keyword evidence="5" id="KW-1185">Reference proteome</keyword>
<evidence type="ECO:0000256" key="2">
    <source>
        <dbReference type="SAM" id="Phobius"/>
    </source>
</evidence>
<feature type="domain" description="PepSY" evidence="3">
    <location>
        <begin position="143"/>
        <end position="199"/>
    </location>
</feature>
<dbReference type="Gene3D" id="3.10.450.40">
    <property type="match status" value="1"/>
</dbReference>
<keyword evidence="2" id="KW-1133">Transmembrane helix</keyword>
<sequence length="242" mass="27081">MAKRSKFLIALAGLIAGIVVGVSWVTFNQQDYISEDEARAVVTERYGGSVESVSLSDDDRYFIINLKGKSATHSITVDREDSSVDGIKTVAEHKETKKPADDTKEDEQAEKEKKAAAEQEKKKQEEQQAEQDKEPEKPEGNTKLTVEDAVEIAASEVGGVNVYSTWSGNGETREYYILQLVNGEDEGALIDINGITGQVNKVIWLEIDDDYSNIEQLVYEATTYASMYDGRYIEYDDDYFED</sequence>
<reference evidence="4 5" key="1">
    <citation type="submission" date="2014-07" db="EMBL/GenBank/DDBJ databases">
        <authorList>
            <person name="Urmite Genomes Urmite Genomes"/>
        </authorList>
    </citation>
    <scope>NUCLEOTIDE SEQUENCE [LARGE SCALE GENOMIC DNA]</scope>
    <source>
        <strain evidence="4 5">13MG44_air</strain>
    </source>
</reference>
<gene>
    <name evidence="4" type="ORF">BN1048_01419</name>
</gene>
<accession>A0A078M866</accession>
<proteinExistence type="predicted"/>
<protein>
    <recommendedName>
        <fullName evidence="3">PepSY domain-containing protein</fullName>
    </recommendedName>
</protein>
<feature type="compositionally biased region" description="Basic and acidic residues" evidence="1">
    <location>
        <begin position="110"/>
        <end position="140"/>
    </location>
</feature>